<evidence type="ECO:0000313" key="2">
    <source>
        <dbReference type="Proteomes" id="UP001172386"/>
    </source>
</evidence>
<gene>
    <name evidence="1" type="ORF">H2198_009933</name>
</gene>
<comment type="caution">
    <text evidence="1">The sequence shown here is derived from an EMBL/GenBank/DDBJ whole genome shotgun (WGS) entry which is preliminary data.</text>
</comment>
<evidence type="ECO:0000313" key="1">
    <source>
        <dbReference type="EMBL" id="KAJ9650778.1"/>
    </source>
</evidence>
<dbReference type="Proteomes" id="UP001172386">
    <property type="component" value="Unassembled WGS sequence"/>
</dbReference>
<organism evidence="1 2">
    <name type="scientific">Neophaeococcomyces mojaviensis</name>
    <dbReference type="NCBI Taxonomy" id="3383035"/>
    <lineage>
        <taxon>Eukaryota</taxon>
        <taxon>Fungi</taxon>
        <taxon>Dikarya</taxon>
        <taxon>Ascomycota</taxon>
        <taxon>Pezizomycotina</taxon>
        <taxon>Eurotiomycetes</taxon>
        <taxon>Chaetothyriomycetidae</taxon>
        <taxon>Chaetothyriales</taxon>
        <taxon>Chaetothyriales incertae sedis</taxon>
        <taxon>Neophaeococcomyces</taxon>
    </lineage>
</organism>
<proteinExistence type="predicted"/>
<dbReference type="EMBL" id="JAPDRQ010000310">
    <property type="protein sequence ID" value="KAJ9650778.1"/>
    <property type="molecule type" value="Genomic_DNA"/>
</dbReference>
<accession>A0ACC2ZT25</accession>
<reference evidence="1" key="1">
    <citation type="submission" date="2022-10" db="EMBL/GenBank/DDBJ databases">
        <title>Culturing micro-colonial fungi from biological soil crusts in the Mojave desert and describing Neophaeococcomyces mojavensis, and introducing the new genera and species Taxawa tesnikishii.</title>
        <authorList>
            <person name="Kurbessoian T."/>
            <person name="Stajich J.E."/>
        </authorList>
    </citation>
    <scope>NUCLEOTIDE SEQUENCE</scope>
    <source>
        <strain evidence="1">JES_112</strain>
    </source>
</reference>
<keyword evidence="2" id="KW-1185">Reference proteome</keyword>
<sequence length="104" mass="11400">MGAREAVGIDISPAIIDAAQNLSTTDAEREKIEFVIADCSQPLLGSLFVEPFDLVIAFCFLNYATEEAGIFGMWQVIAANLHSDTKIIALVPNLELQDDFFYAD</sequence>
<protein>
    <submittedName>
        <fullName evidence="1">Uncharacterized protein</fullName>
    </submittedName>
</protein>
<name>A0ACC2ZT25_9EURO</name>